<gene>
    <name evidence="1" type="ORF">ACFSKQ_07690</name>
</gene>
<sequence length="66" mass="7122">MQTAPIDRSVLSFARLALANRRIEGASGRRLPARLSGRPRAGEGLSMPALNISRASLFEASAPERF</sequence>
<evidence type="ECO:0000313" key="2">
    <source>
        <dbReference type="Proteomes" id="UP001597371"/>
    </source>
</evidence>
<dbReference type="Proteomes" id="UP001597371">
    <property type="component" value="Unassembled WGS sequence"/>
</dbReference>
<comment type="caution">
    <text evidence="1">The sequence shown here is derived from an EMBL/GenBank/DDBJ whole genome shotgun (WGS) entry which is preliminary data.</text>
</comment>
<dbReference type="RefSeq" id="WP_209736959.1">
    <property type="nucleotide sequence ID" value="NZ_CP072611.1"/>
</dbReference>
<protein>
    <submittedName>
        <fullName evidence="1">Uncharacterized protein</fullName>
    </submittedName>
</protein>
<evidence type="ECO:0000313" key="1">
    <source>
        <dbReference type="EMBL" id="MFD2237346.1"/>
    </source>
</evidence>
<reference evidence="2" key="1">
    <citation type="journal article" date="2019" name="Int. J. Syst. Evol. Microbiol.">
        <title>The Global Catalogue of Microorganisms (GCM) 10K type strain sequencing project: providing services to taxonomists for standard genome sequencing and annotation.</title>
        <authorList>
            <consortium name="The Broad Institute Genomics Platform"/>
            <consortium name="The Broad Institute Genome Sequencing Center for Infectious Disease"/>
            <person name="Wu L."/>
            <person name="Ma J."/>
        </authorList>
    </citation>
    <scope>NUCLEOTIDE SEQUENCE [LARGE SCALE GENOMIC DNA]</scope>
    <source>
        <strain evidence="2">ZS-35-S2</strain>
    </source>
</reference>
<keyword evidence="2" id="KW-1185">Reference proteome</keyword>
<organism evidence="1 2">
    <name type="scientific">Aureimonas populi</name>
    <dbReference type="NCBI Taxonomy" id="1701758"/>
    <lineage>
        <taxon>Bacteria</taxon>
        <taxon>Pseudomonadati</taxon>
        <taxon>Pseudomonadota</taxon>
        <taxon>Alphaproteobacteria</taxon>
        <taxon>Hyphomicrobiales</taxon>
        <taxon>Aurantimonadaceae</taxon>
        <taxon>Aureimonas</taxon>
    </lineage>
</organism>
<accession>A0ABW5CKA4</accession>
<name>A0ABW5CKA4_9HYPH</name>
<dbReference type="EMBL" id="JBHUIJ010000008">
    <property type="protein sequence ID" value="MFD2237346.1"/>
    <property type="molecule type" value="Genomic_DNA"/>
</dbReference>
<proteinExistence type="predicted"/>